<protein>
    <submittedName>
        <fullName evidence="5">S9 family peptidase</fullName>
    </submittedName>
</protein>
<comment type="caution">
    <text evidence="5">The sequence shown here is derived from an EMBL/GenBank/DDBJ whole genome shotgun (WGS) entry which is preliminary data.</text>
</comment>
<organism evidence="5 6">
    <name type="scientific">Piscinibacter terrae</name>
    <dbReference type="NCBI Taxonomy" id="2496871"/>
    <lineage>
        <taxon>Bacteria</taxon>
        <taxon>Pseudomonadati</taxon>
        <taxon>Pseudomonadota</taxon>
        <taxon>Betaproteobacteria</taxon>
        <taxon>Burkholderiales</taxon>
        <taxon>Sphaerotilaceae</taxon>
        <taxon>Piscinibacter</taxon>
    </lineage>
</organism>
<sequence length="681" mass="74481">MKSIPPILLAASLAALLAACANPQAEEQAKAQAAAAAASAAAATAVYPPNANLVVQGIPPIPQSLASQISKYTEFRGHAFVDWHPTKREMLVAHRKAGGNTAQIFRVAGPGAEPEPLTDFADPVTQASYEPREGKYVVFERSSGGNEAAQVFRLDLDTRQLALLTEPSEKHSIEGWFHRSSQLLISSVPLDRTAQGGTRAAVTQNLTLMDPAKPTSKRRLVELEGAGWGVGGVSWDDKQVALTRYISANESQVWLLNVASGKLTQVLPAHGSKDRGTYLAVGFKRDNTGVFVLSDHEGEFNQLAFYRFANKRLTTITQNIPWDVDGAELAEDGSLIAVRSNVDGVDELRLFDGKSFKELPRPKLAAGSVTAAHFHQKHPDLAYSVTSAKGPNQVWSVDPKTGESVQWTQAYVPPGLDPSTFQEQQIVRWPSFDGRTISGLLKMPPARFNGPRPVVINIHGGPEGQAKAGFGGRQEYLTNELGVAIIYPNVRGSTGYGKTFLALDNGMKREDSVKDIGALLDWIAKQPQLDASRVMVTGGSYGGYMSLAVSTHYADRIAGSIDIVGISNFVTFLQNTESYRRDLRRVEYGDERDPAMREFLQKISPLTNASRITKPLFVVQGKNDPRVPFTEAEQIVAKARENKTPVWYLRAENEGHGFARKENADYEFYATVMFMQQTLLK</sequence>
<dbReference type="AlphaFoldDB" id="A0A3N7HR77"/>
<dbReference type="Pfam" id="PF02897">
    <property type="entry name" value="Peptidase_S9_N"/>
    <property type="match status" value="1"/>
</dbReference>
<evidence type="ECO:0000313" key="6">
    <source>
        <dbReference type="Proteomes" id="UP000267464"/>
    </source>
</evidence>
<keyword evidence="6" id="KW-1185">Reference proteome</keyword>
<dbReference type="SUPFAM" id="SSF82171">
    <property type="entry name" value="DPP6 N-terminal domain-like"/>
    <property type="match status" value="1"/>
</dbReference>
<feature type="signal peptide" evidence="2">
    <location>
        <begin position="1"/>
        <end position="21"/>
    </location>
</feature>
<dbReference type="PROSITE" id="PS51257">
    <property type="entry name" value="PROKAR_LIPOPROTEIN"/>
    <property type="match status" value="1"/>
</dbReference>
<dbReference type="Gene3D" id="2.120.10.30">
    <property type="entry name" value="TolB, C-terminal domain"/>
    <property type="match status" value="2"/>
</dbReference>
<dbReference type="InterPro" id="IPR023302">
    <property type="entry name" value="Pept_S9A_N"/>
</dbReference>
<dbReference type="EMBL" id="QUSW01000002">
    <property type="protein sequence ID" value="RQP24768.1"/>
    <property type="molecule type" value="Genomic_DNA"/>
</dbReference>
<reference evidence="5 6" key="2">
    <citation type="submission" date="2018-12" db="EMBL/GenBank/DDBJ databases">
        <title>Rhizobacter gummiphilus sp. nov., a rubber-degrading bacterium isolated from the soil of a botanical garden in Japan.</title>
        <authorList>
            <person name="Shunsuke S.S."/>
        </authorList>
    </citation>
    <scope>NUCLEOTIDE SEQUENCE [LARGE SCALE GENOMIC DNA]</scope>
    <source>
        <strain evidence="5 6">S-16</strain>
    </source>
</reference>
<evidence type="ECO:0000259" key="4">
    <source>
        <dbReference type="Pfam" id="PF02897"/>
    </source>
</evidence>
<feature type="domain" description="Peptidase S9 prolyl oligopeptidase catalytic" evidence="3">
    <location>
        <begin position="475"/>
        <end position="679"/>
    </location>
</feature>
<proteinExistence type="predicted"/>
<dbReference type="GO" id="GO:0006508">
    <property type="term" value="P:proteolysis"/>
    <property type="evidence" value="ECO:0007669"/>
    <property type="project" value="InterPro"/>
</dbReference>
<evidence type="ECO:0000256" key="1">
    <source>
        <dbReference type="ARBA" id="ARBA00022801"/>
    </source>
</evidence>
<dbReference type="PANTHER" id="PTHR42776">
    <property type="entry name" value="SERINE PEPTIDASE S9 FAMILY MEMBER"/>
    <property type="match status" value="1"/>
</dbReference>
<evidence type="ECO:0000256" key="2">
    <source>
        <dbReference type="SAM" id="SignalP"/>
    </source>
</evidence>
<name>A0A3N7HR77_9BURK</name>
<feature type="chain" id="PRO_5018282379" evidence="2">
    <location>
        <begin position="22"/>
        <end position="681"/>
    </location>
</feature>
<evidence type="ECO:0000259" key="3">
    <source>
        <dbReference type="Pfam" id="PF00326"/>
    </source>
</evidence>
<dbReference type="InterPro" id="IPR029058">
    <property type="entry name" value="AB_hydrolase_fold"/>
</dbReference>
<dbReference type="SUPFAM" id="SSF53474">
    <property type="entry name" value="alpha/beta-Hydrolases"/>
    <property type="match status" value="1"/>
</dbReference>
<dbReference type="Gene3D" id="3.40.50.1820">
    <property type="entry name" value="alpha/beta hydrolase"/>
    <property type="match status" value="1"/>
</dbReference>
<dbReference type="InterPro" id="IPR001375">
    <property type="entry name" value="Peptidase_S9_cat"/>
</dbReference>
<dbReference type="OrthoDB" id="4269629at2"/>
<dbReference type="RefSeq" id="WP_124539668.1">
    <property type="nucleotide sequence ID" value="NZ_QUSW01000002.1"/>
</dbReference>
<gene>
    <name evidence="5" type="ORF">DZC73_07745</name>
</gene>
<dbReference type="InterPro" id="IPR011042">
    <property type="entry name" value="6-blade_b-propeller_TolB-like"/>
</dbReference>
<feature type="domain" description="Peptidase S9A N-terminal" evidence="4">
    <location>
        <begin position="131"/>
        <end position="409"/>
    </location>
</feature>
<dbReference type="PANTHER" id="PTHR42776:SF27">
    <property type="entry name" value="DIPEPTIDYL PEPTIDASE FAMILY MEMBER 6"/>
    <property type="match status" value="1"/>
</dbReference>
<keyword evidence="1" id="KW-0378">Hydrolase</keyword>
<dbReference type="GO" id="GO:0004252">
    <property type="term" value="F:serine-type endopeptidase activity"/>
    <property type="evidence" value="ECO:0007669"/>
    <property type="project" value="InterPro"/>
</dbReference>
<accession>A0A3N7HR77</accession>
<dbReference type="Pfam" id="PF00326">
    <property type="entry name" value="Peptidase_S9"/>
    <property type="match status" value="1"/>
</dbReference>
<evidence type="ECO:0000313" key="5">
    <source>
        <dbReference type="EMBL" id="RQP24768.1"/>
    </source>
</evidence>
<dbReference type="Proteomes" id="UP000267464">
    <property type="component" value="Unassembled WGS sequence"/>
</dbReference>
<reference evidence="5 6" key="1">
    <citation type="submission" date="2018-08" db="EMBL/GenBank/DDBJ databases">
        <authorList>
            <person name="Khan S.A."/>
            <person name="Jeon C.O."/>
            <person name="Chun B.H."/>
            <person name="Jeong S.E."/>
        </authorList>
    </citation>
    <scope>NUCLEOTIDE SEQUENCE [LARGE SCALE GENOMIC DNA]</scope>
    <source>
        <strain evidence="5 6">S-16</strain>
    </source>
</reference>
<keyword evidence="2" id="KW-0732">Signal</keyword>